<gene>
    <name evidence="1" type="ORF">GMARGA_LOCUS43645</name>
</gene>
<dbReference type="InterPro" id="IPR036691">
    <property type="entry name" value="Endo/exonu/phosph_ase_sf"/>
</dbReference>
<keyword evidence="2" id="KW-1185">Reference proteome</keyword>
<sequence length="85" mass="10297">FNDHKHVYSPSQENAVKIIINTIQDRIKKHSNSFHIIVLEDLDYIIDPDISSTKLTKNSKLFYWLKEKDFRDIYRELNPRKKEYT</sequence>
<reference evidence="1 2" key="1">
    <citation type="submission" date="2021-06" db="EMBL/GenBank/DDBJ databases">
        <authorList>
            <person name="Kallberg Y."/>
            <person name="Tangrot J."/>
            <person name="Rosling A."/>
        </authorList>
    </citation>
    <scope>NUCLEOTIDE SEQUENCE [LARGE SCALE GENOMIC DNA]</scope>
    <source>
        <strain evidence="1 2">120-4 pot B 10/14</strain>
    </source>
</reference>
<dbReference type="EMBL" id="CAJVQB010142821">
    <property type="protein sequence ID" value="CAG8854824.1"/>
    <property type="molecule type" value="Genomic_DNA"/>
</dbReference>
<evidence type="ECO:0000313" key="2">
    <source>
        <dbReference type="Proteomes" id="UP000789901"/>
    </source>
</evidence>
<dbReference type="Gene3D" id="3.60.10.10">
    <property type="entry name" value="Endonuclease/exonuclease/phosphatase"/>
    <property type="match status" value="1"/>
</dbReference>
<comment type="caution">
    <text evidence="1">The sequence shown here is derived from an EMBL/GenBank/DDBJ whole genome shotgun (WGS) entry which is preliminary data.</text>
</comment>
<accession>A0ABN7XHY3</accession>
<protein>
    <submittedName>
        <fullName evidence="1">22571_t:CDS:1</fullName>
    </submittedName>
</protein>
<proteinExistence type="predicted"/>
<dbReference type="Proteomes" id="UP000789901">
    <property type="component" value="Unassembled WGS sequence"/>
</dbReference>
<feature type="non-terminal residue" evidence="1">
    <location>
        <position position="1"/>
    </location>
</feature>
<name>A0ABN7XHY3_GIGMA</name>
<organism evidence="1 2">
    <name type="scientific">Gigaspora margarita</name>
    <dbReference type="NCBI Taxonomy" id="4874"/>
    <lineage>
        <taxon>Eukaryota</taxon>
        <taxon>Fungi</taxon>
        <taxon>Fungi incertae sedis</taxon>
        <taxon>Mucoromycota</taxon>
        <taxon>Glomeromycotina</taxon>
        <taxon>Glomeromycetes</taxon>
        <taxon>Diversisporales</taxon>
        <taxon>Gigasporaceae</taxon>
        <taxon>Gigaspora</taxon>
    </lineage>
</organism>
<evidence type="ECO:0000313" key="1">
    <source>
        <dbReference type="EMBL" id="CAG8854824.1"/>
    </source>
</evidence>